<evidence type="ECO:0000313" key="2">
    <source>
        <dbReference type="EMBL" id="KAF6823555.1"/>
    </source>
</evidence>
<name>A0A8H6K2H6_9PEZI</name>
<feature type="region of interest" description="Disordered" evidence="1">
    <location>
        <begin position="1"/>
        <end position="27"/>
    </location>
</feature>
<dbReference type="EMBL" id="WIGO01000210">
    <property type="protein sequence ID" value="KAF6823555.1"/>
    <property type="molecule type" value="Genomic_DNA"/>
</dbReference>
<dbReference type="AlphaFoldDB" id="A0A8H6K2H6"/>
<dbReference type="Proteomes" id="UP000654918">
    <property type="component" value="Unassembled WGS sequence"/>
</dbReference>
<protein>
    <submittedName>
        <fullName evidence="2">Uncharacterized protein</fullName>
    </submittedName>
</protein>
<feature type="region of interest" description="Disordered" evidence="1">
    <location>
        <begin position="45"/>
        <end position="84"/>
    </location>
</feature>
<accession>A0A8H6K2H6</accession>
<keyword evidence="3" id="KW-1185">Reference proteome</keyword>
<proteinExistence type="predicted"/>
<reference evidence="2" key="1">
    <citation type="journal article" date="2020" name="Phytopathology">
        <title>Genome Sequence Resources of Colletotrichum truncatum, C. plurivorum, C. musicola, and C. sojae: Four Species Pathogenic to Soybean (Glycine max).</title>
        <authorList>
            <person name="Rogerio F."/>
            <person name="Boufleur T.R."/>
            <person name="Ciampi-Guillardi M."/>
            <person name="Sukno S.A."/>
            <person name="Thon M.R."/>
            <person name="Massola Junior N.S."/>
            <person name="Baroncelli R."/>
        </authorList>
    </citation>
    <scope>NUCLEOTIDE SEQUENCE</scope>
    <source>
        <strain evidence="2">LFN00145</strain>
    </source>
</reference>
<evidence type="ECO:0000256" key="1">
    <source>
        <dbReference type="SAM" id="MobiDB-lite"/>
    </source>
</evidence>
<evidence type="ECO:0000313" key="3">
    <source>
        <dbReference type="Proteomes" id="UP000654918"/>
    </source>
</evidence>
<sequence length="166" mass="18227">MTVDGAAGPGGGKKGETRPGRKRPVGVFPFSRRFGEVAVRSFSVLGNYESPPERGEGPVNETGRPRNETRGQRMQQQQIGRGPGASAARRLQWCNWAAGGYWPMLRPLPLRLATRNVPPLGRVGEGVRDLRLGCFFAPSVARRFRLDSDSGVAWTKLGMHQKQTQT</sequence>
<comment type="caution">
    <text evidence="2">The sequence shown here is derived from an EMBL/GenBank/DDBJ whole genome shotgun (WGS) entry which is preliminary data.</text>
</comment>
<gene>
    <name evidence="2" type="ORF">CPLU01_11348</name>
</gene>
<organism evidence="2 3">
    <name type="scientific">Colletotrichum plurivorum</name>
    <dbReference type="NCBI Taxonomy" id="2175906"/>
    <lineage>
        <taxon>Eukaryota</taxon>
        <taxon>Fungi</taxon>
        <taxon>Dikarya</taxon>
        <taxon>Ascomycota</taxon>
        <taxon>Pezizomycotina</taxon>
        <taxon>Sordariomycetes</taxon>
        <taxon>Hypocreomycetidae</taxon>
        <taxon>Glomerellales</taxon>
        <taxon>Glomerellaceae</taxon>
        <taxon>Colletotrichum</taxon>
        <taxon>Colletotrichum orchidearum species complex</taxon>
    </lineage>
</organism>